<dbReference type="GeneID" id="39987570"/>
<feature type="compositionally biased region" description="Low complexity" evidence="1">
    <location>
        <begin position="56"/>
        <end position="68"/>
    </location>
</feature>
<dbReference type="OrthoDB" id="248737at2759"/>
<feature type="region of interest" description="Disordered" evidence="1">
    <location>
        <begin position="805"/>
        <end position="873"/>
    </location>
</feature>
<feature type="region of interest" description="Disordered" evidence="1">
    <location>
        <begin position="246"/>
        <end position="297"/>
    </location>
</feature>
<feature type="compositionally biased region" description="Low complexity" evidence="1">
    <location>
        <begin position="150"/>
        <end position="187"/>
    </location>
</feature>
<evidence type="ECO:0000313" key="3">
    <source>
        <dbReference type="Proteomes" id="UP000192257"/>
    </source>
</evidence>
<organism evidence="2 3">
    <name type="scientific">Trypanosoma theileri</name>
    <dbReference type="NCBI Taxonomy" id="67003"/>
    <lineage>
        <taxon>Eukaryota</taxon>
        <taxon>Discoba</taxon>
        <taxon>Euglenozoa</taxon>
        <taxon>Kinetoplastea</taxon>
        <taxon>Metakinetoplastina</taxon>
        <taxon>Trypanosomatida</taxon>
        <taxon>Trypanosomatidae</taxon>
        <taxon>Trypanosoma</taxon>
    </lineage>
</organism>
<comment type="caution">
    <text evidence="2">The sequence shown here is derived from an EMBL/GenBank/DDBJ whole genome shotgun (WGS) entry which is preliminary data.</text>
</comment>
<feature type="region of interest" description="Disordered" evidence="1">
    <location>
        <begin position="516"/>
        <end position="538"/>
    </location>
</feature>
<feature type="compositionally biased region" description="Low complexity" evidence="1">
    <location>
        <begin position="827"/>
        <end position="848"/>
    </location>
</feature>
<feature type="compositionally biased region" description="Low complexity" evidence="1">
    <location>
        <begin position="592"/>
        <end position="611"/>
    </location>
</feature>
<dbReference type="EMBL" id="NBCO01000025">
    <property type="protein sequence ID" value="ORC86903.1"/>
    <property type="molecule type" value="Genomic_DNA"/>
</dbReference>
<feature type="compositionally biased region" description="Polar residues" evidence="1">
    <location>
        <begin position="258"/>
        <end position="270"/>
    </location>
</feature>
<feature type="region of interest" description="Disordered" evidence="1">
    <location>
        <begin position="1"/>
        <end position="68"/>
    </location>
</feature>
<feature type="compositionally biased region" description="Polar residues" evidence="1">
    <location>
        <begin position="25"/>
        <end position="41"/>
    </location>
</feature>
<feature type="compositionally biased region" description="Low complexity" evidence="1">
    <location>
        <begin position="276"/>
        <end position="290"/>
    </location>
</feature>
<dbReference type="AlphaFoldDB" id="A0A1X0NQZ1"/>
<feature type="region of interest" description="Disordered" evidence="1">
    <location>
        <begin position="659"/>
        <end position="689"/>
    </location>
</feature>
<feature type="region of interest" description="Disordered" evidence="1">
    <location>
        <begin position="123"/>
        <end position="195"/>
    </location>
</feature>
<evidence type="ECO:0000313" key="2">
    <source>
        <dbReference type="EMBL" id="ORC86903.1"/>
    </source>
</evidence>
<dbReference type="VEuPathDB" id="TriTrypDB:TM35_000251990"/>
<feature type="compositionally biased region" description="Acidic residues" evidence="1">
    <location>
        <begin position="518"/>
        <end position="529"/>
    </location>
</feature>
<name>A0A1X0NQZ1_9TRYP</name>
<accession>A0A1X0NQZ1</accession>
<keyword evidence="3" id="KW-1185">Reference proteome</keyword>
<evidence type="ECO:0000256" key="1">
    <source>
        <dbReference type="SAM" id="MobiDB-lite"/>
    </source>
</evidence>
<sequence length="873" mass="95708">MQENDPIVEGTDVRDQHKDSKPVEVSTNVEGSLPQHHQPNTKPVVLFPAGRSNHQSSLSSSLSSSASSSSSFITAYAPGELQMVEEEIKDLLKGYRQLVGDIEDTPQIVKKVDESIATTTTATTAKTRTTTTTTMGPTNGSIKTQKPIRTTSAKAKKTATATATAKKKTSTTSKNGIPLSPSLHPYSSSPPPTRPTDITDGVSTAAAAAAIVDIVVDINMNREKSNEVMPSPAVGCDRVVQSITSLPVSSVRGDHSTEANTPTPSFQMPKQMSPEGENTTGENGTTADAGGDSHEQQPFERISSSVDLFADALTEDHLNRSFEMQLQRRQQELELMRQQQLLRHGIPVIHMASTSCNNGNGRLQWNAVPSSSCLDEGLNHPAVWRATGTPVPPFVRQNKMSPNGSKNSIEVNDNGGGNYNSAAADAVAVAASSHRYQEVSFLQDDRSPLDLSSSRGMMRTMMNGQQESYPLRPENPNEQVDVGNVRMNKYAHLSFPSNKQSQKGMMKTNQHTLLLQGEEGEDEEEEDEEQLRLLQQQQQQQQLQQQYYLRNRSRHRGKAVDSTTPEIATSARRTENPSMRSGATGSRRKKTTTGTTAAAAAQMGTTTTTTNSATAARHMLNEFRYTMPGQVWRELDADDGLGLAPEEEYRLIEESDLVRGYKEQQQQQQQQTKRYGKKNYHHSSPQGNDVEYEYDGYPKPHHYRQRHNHHPQHESAATRFHNIIERRVAALERRKDNTGTAAAAAAGGTININNNNTRAPTITTQLPSFADSLVGAAISDLFPVVKRRQAQLKESQLAEAAAAAAADANRTRGRTHVRSRTALNKGSVGTVTSTPSTTPTPSTNVRSSRGSWVPAAETTRRRQQQQHQRQHEC</sequence>
<feature type="region of interest" description="Disordered" evidence="1">
    <location>
        <begin position="551"/>
        <end position="611"/>
    </location>
</feature>
<dbReference type="RefSeq" id="XP_028880969.1">
    <property type="nucleotide sequence ID" value="XM_029027790.1"/>
</dbReference>
<dbReference type="Proteomes" id="UP000192257">
    <property type="component" value="Unassembled WGS sequence"/>
</dbReference>
<protein>
    <submittedName>
        <fullName evidence="2">Uncharacterized protein</fullName>
    </submittedName>
</protein>
<proteinExistence type="predicted"/>
<reference evidence="2 3" key="1">
    <citation type="submission" date="2017-03" db="EMBL/GenBank/DDBJ databases">
        <title>An alternative strategy for trypanosome survival in the mammalian bloodstream revealed through genome and transcriptome analysis of the ubiquitous bovine parasite Trypanosoma (Megatrypanum) theileri.</title>
        <authorList>
            <person name="Kelly S."/>
            <person name="Ivens A."/>
            <person name="Mott A."/>
            <person name="O'Neill E."/>
            <person name="Emms D."/>
            <person name="Macleod O."/>
            <person name="Voorheis P."/>
            <person name="Matthews J."/>
            <person name="Matthews K."/>
            <person name="Carrington M."/>
        </authorList>
    </citation>
    <scope>NUCLEOTIDE SEQUENCE [LARGE SCALE GENOMIC DNA]</scope>
    <source>
        <strain evidence="2">Edinburgh</strain>
    </source>
</reference>
<feature type="compositionally biased region" description="Low complexity" evidence="1">
    <location>
        <begin position="123"/>
        <end position="134"/>
    </location>
</feature>
<feature type="compositionally biased region" description="Basic and acidic residues" evidence="1">
    <location>
        <begin position="11"/>
        <end position="22"/>
    </location>
</feature>
<gene>
    <name evidence="2" type="ORF">TM35_000251990</name>
</gene>
<feature type="compositionally biased region" description="Polar residues" evidence="1">
    <location>
        <begin position="135"/>
        <end position="149"/>
    </location>
</feature>